<evidence type="ECO:0000256" key="6">
    <source>
        <dbReference type="ARBA" id="ARBA00022801"/>
    </source>
</evidence>
<dbReference type="EMBL" id="BAABHS010000001">
    <property type="protein sequence ID" value="GAA4945114.1"/>
    <property type="molecule type" value="Genomic_DNA"/>
</dbReference>
<organism evidence="11 12">
    <name type="scientific">Yinghuangia aomiensis</name>
    <dbReference type="NCBI Taxonomy" id="676205"/>
    <lineage>
        <taxon>Bacteria</taxon>
        <taxon>Bacillati</taxon>
        <taxon>Actinomycetota</taxon>
        <taxon>Actinomycetes</taxon>
        <taxon>Kitasatosporales</taxon>
        <taxon>Streptomycetaceae</taxon>
        <taxon>Yinghuangia</taxon>
    </lineage>
</organism>
<dbReference type="SUPFAM" id="SSF52025">
    <property type="entry name" value="PA domain"/>
    <property type="match status" value="1"/>
</dbReference>
<keyword evidence="5 8" id="KW-0732">Signal</keyword>
<dbReference type="RefSeq" id="WP_345673174.1">
    <property type="nucleotide sequence ID" value="NZ_BAABHS010000001.1"/>
</dbReference>
<comment type="similarity">
    <text evidence="1">Belongs to the peptidase M28 family. M28A subfamily.</text>
</comment>
<keyword evidence="3" id="KW-0645">Protease</keyword>
<evidence type="ECO:0000259" key="9">
    <source>
        <dbReference type="Pfam" id="PF02225"/>
    </source>
</evidence>
<gene>
    <name evidence="11" type="ORF">GCM10023205_00940</name>
</gene>
<keyword evidence="12" id="KW-1185">Reference proteome</keyword>
<feature type="chain" id="PRO_5045671336" evidence="8">
    <location>
        <begin position="30"/>
        <end position="515"/>
    </location>
</feature>
<dbReference type="Pfam" id="PF04389">
    <property type="entry name" value="Peptidase_M28"/>
    <property type="match status" value="1"/>
</dbReference>
<keyword evidence="7" id="KW-0862">Zinc</keyword>
<dbReference type="InterPro" id="IPR003137">
    <property type="entry name" value="PA_domain"/>
</dbReference>
<comment type="caution">
    <text evidence="11">The sequence shown here is derived from an EMBL/GenBank/DDBJ whole genome shotgun (WGS) entry which is preliminary data.</text>
</comment>
<name>A0ABP9GKS0_9ACTN</name>
<reference evidence="12" key="1">
    <citation type="journal article" date="2019" name="Int. J. Syst. Evol. Microbiol.">
        <title>The Global Catalogue of Microorganisms (GCM) 10K type strain sequencing project: providing services to taxonomists for standard genome sequencing and annotation.</title>
        <authorList>
            <consortium name="The Broad Institute Genomics Platform"/>
            <consortium name="The Broad Institute Genome Sequencing Center for Infectious Disease"/>
            <person name="Wu L."/>
            <person name="Ma J."/>
        </authorList>
    </citation>
    <scope>NUCLEOTIDE SEQUENCE [LARGE SCALE GENOMIC DNA]</scope>
    <source>
        <strain evidence="12">JCM 17986</strain>
    </source>
</reference>
<evidence type="ECO:0000256" key="1">
    <source>
        <dbReference type="ARBA" id="ARBA00005957"/>
    </source>
</evidence>
<dbReference type="Gene3D" id="3.40.630.10">
    <property type="entry name" value="Zn peptidases"/>
    <property type="match status" value="1"/>
</dbReference>
<evidence type="ECO:0000256" key="2">
    <source>
        <dbReference type="ARBA" id="ARBA00022438"/>
    </source>
</evidence>
<dbReference type="Gene3D" id="3.50.30.30">
    <property type="match status" value="1"/>
</dbReference>
<proteinExistence type="inferred from homology"/>
<evidence type="ECO:0000313" key="12">
    <source>
        <dbReference type="Proteomes" id="UP001500466"/>
    </source>
</evidence>
<dbReference type="CDD" id="cd03876">
    <property type="entry name" value="M28_SGAP_like"/>
    <property type="match status" value="1"/>
</dbReference>
<evidence type="ECO:0000256" key="4">
    <source>
        <dbReference type="ARBA" id="ARBA00022723"/>
    </source>
</evidence>
<evidence type="ECO:0000256" key="8">
    <source>
        <dbReference type="SAM" id="SignalP"/>
    </source>
</evidence>
<evidence type="ECO:0000256" key="5">
    <source>
        <dbReference type="ARBA" id="ARBA00022729"/>
    </source>
</evidence>
<dbReference type="PANTHER" id="PTHR12147">
    <property type="entry name" value="METALLOPEPTIDASE M28 FAMILY MEMBER"/>
    <property type="match status" value="1"/>
</dbReference>
<dbReference type="PANTHER" id="PTHR12147:SF26">
    <property type="entry name" value="PEPTIDASE M28 DOMAIN-CONTAINING PROTEIN"/>
    <property type="match status" value="1"/>
</dbReference>
<evidence type="ECO:0000259" key="10">
    <source>
        <dbReference type="Pfam" id="PF04389"/>
    </source>
</evidence>
<feature type="domain" description="Peptidase M28" evidence="10">
    <location>
        <begin position="253"/>
        <end position="470"/>
    </location>
</feature>
<protein>
    <submittedName>
        <fullName evidence="11">M28 family metallopeptidase</fullName>
    </submittedName>
</protein>
<dbReference type="Proteomes" id="UP001500466">
    <property type="component" value="Unassembled WGS sequence"/>
</dbReference>
<dbReference type="Pfam" id="PF02225">
    <property type="entry name" value="PA"/>
    <property type="match status" value="1"/>
</dbReference>
<dbReference type="SUPFAM" id="SSF53187">
    <property type="entry name" value="Zn-dependent exopeptidases"/>
    <property type="match status" value="1"/>
</dbReference>
<feature type="signal peptide" evidence="8">
    <location>
        <begin position="1"/>
        <end position="29"/>
    </location>
</feature>
<evidence type="ECO:0000313" key="11">
    <source>
        <dbReference type="EMBL" id="GAA4945114.1"/>
    </source>
</evidence>
<dbReference type="InterPro" id="IPR007484">
    <property type="entry name" value="Peptidase_M28"/>
</dbReference>
<keyword evidence="6" id="KW-0378">Hydrolase</keyword>
<accession>A0ABP9GKS0</accession>
<evidence type="ECO:0000256" key="3">
    <source>
        <dbReference type="ARBA" id="ARBA00022670"/>
    </source>
</evidence>
<keyword evidence="2" id="KW-0031">Aminopeptidase</keyword>
<feature type="domain" description="PA" evidence="9">
    <location>
        <begin position="136"/>
        <end position="227"/>
    </location>
</feature>
<sequence length="515" mass="53074">MTQRHLGKALTAAIAGFALVGLAVTPAAAHPHQDDKLGDKLARKVTADNVMKHLKALQKIADKNGGTRAASTPGHEASVDYVADKLEDAGYDVRIQEFPFTFVDAIAESLKVVSPSPSDVPVFVMSYSPSTPVGGVTAQLALAPVDADGTNGCDAADYPAGAVTGKIVLVKRGGCTFAQKDTVAAAAGAVATIIYNNVPGEIHGTLSDPNVGGVPTGGISQADGEALAAQAAAGPVTLTVDLREFREDRVTRNVVAESKWGDADNVVMAGAHLDSVTKGPGINDNGSGSAALLETAIQLAKYEDHPANKVRFAWWSAEEFGLLGSEYYVNSLAPADQRKLALYLNFDMIASPNFAEFVYDGDGSGSGADPGPAGSAEIEAFINGYLGRVGSAYGPTDFDGRSDYGPFIAVGIPAGGTFTGAEKIKTADEAAKFGGQAGAAYDACYHQACDKITNINKRALDLNSDVIAYAMGVFANNTHMINGDNDGNPGLPPTLRATAANQQVPGALRTGDVAA</sequence>
<evidence type="ECO:0000256" key="7">
    <source>
        <dbReference type="ARBA" id="ARBA00022833"/>
    </source>
</evidence>
<dbReference type="InterPro" id="IPR046450">
    <property type="entry name" value="PA_dom_sf"/>
</dbReference>
<keyword evidence="4" id="KW-0479">Metal-binding</keyword>
<dbReference type="InterPro" id="IPR045175">
    <property type="entry name" value="M28_fam"/>
</dbReference>
<dbReference type="InterPro" id="IPR041756">
    <property type="entry name" value="M28_SGAP-like"/>
</dbReference>